<accession>A0ABS5R414</accession>
<proteinExistence type="predicted"/>
<comment type="caution">
    <text evidence="2">The sequence shown here is derived from an EMBL/GenBank/DDBJ whole genome shotgun (WGS) entry which is preliminary data.</text>
</comment>
<dbReference type="SUPFAM" id="SSF56112">
    <property type="entry name" value="Protein kinase-like (PK-like)"/>
    <property type="match status" value="1"/>
</dbReference>
<dbReference type="Pfam" id="PF01636">
    <property type="entry name" value="APH"/>
    <property type="match status" value="1"/>
</dbReference>
<protein>
    <submittedName>
        <fullName evidence="2">Phosphotransferase</fullName>
    </submittedName>
</protein>
<name>A0ABS5R414_9HYPH</name>
<evidence type="ECO:0000259" key="1">
    <source>
        <dbReference type="Pfam" id="PF01636"/>
    </source>
</evidence>
<dbReference type="Proteomes" id="UP001166585">
    <property type="component" value="Unassembled WGS sequence"/>
</dbReference>
<sequence length="355" mass="38923">MSVAVPLSTTSGPAVRLDPPGVTFLARHGQAGVPLMALPGDASARRYYRLPQAGLLLMEDRTDPEGFASYIRVARHLNGLGLSAPRVEAADPVHCLALIEDWGDATYARRLRAGRSEAELYALAIDALAHLHQSPEGAAVSQPFYDRDVWLTELTVFCDWFAPALAPELDRAAFTRRFLELWDTALAPLYGRQEALVLRDFHVDNLMELDGREGVARCGLLDFQDAVRGPREYDLVSLLQDARRDLAPGLEAAMLDRYIGALAGDEAEARAIRARYHLMGAQRHARIVGVFVRLCQRDGKAHYLTWLPRVLGQLDAALAAANLTSIADFLAEALPDWRARGEALASRLAATRAPA</sequence>
<evidence type="ECO:0000313" key="2">
    <source>
        <dbReference type="EMBL" id="MBS9476394.1"/>
    </source>
</evidence>
<gene>
    <name evidence="2" type="ORF">KIP89_04660</name>
</gene>
<organism evidence="2 3">
    <name type="scientific">Ancylobacter radicis</name>
    <dbReference type="NCBI Taxonomy" id="2836179"/>
    <lineage>
        <taxon>Bacteria</taxon>
        <taxon>Pseudomonadati</taxon>
        <taxon>Pseudomonadota</taxon>
        <taxon>Alphaproteobacteria</taxon>
        <taxon>Hyphomicrobiales</taxon>
        <taxon>Xanthobacteraceae</taxon>
        <taxon>Ancylobacter</taxon>
    </lineage>
</organism>
<dbReference type="InterPro" id="IPR002575">
    <property type="entry name" value="Aminoglycoside_PTrfase"/>
</dbReference>
<dbReference type="InterPro" id="IPR011009">
    <property type="entry name" value="Kinase-like_dom_sf"/>
</dbReference>
<keyword evidence="3" id="KW-1185">Reference proteome</keyword>
<dbReference type="Gene3D" id="3.30.200.20">
    <property type="entry name" value="Phosphorylase Kinase, domain 1"/>
    <property type="match status" value="1"/>
</dbReference>
<feature type="domain" description="Aminoglycoside phosphotransferase" evidence="1">
    <location>
        <begin position="37"/>
        <end position="267"/>
    </location>
</feature>
<dbReference type="EMBL" id="JAHCQH010000014">
    <property type="protein sequence ID" value="MBS9476394.1"/>
    <property type="molecule type" value="Genomic_DNA"/>
</dbReference>
<dbReference type="Gene3D" id="3.90.1200.10">
    <property type="match status" value="1"/>
</dbReference>
<reference evidence="2" key="1">
    <citation type="submission" date="2021-05" db="EMBL/GenBank/DDBJ databases">
        <authorList>
            <person name="Sun Q."/>
            <person name="Inoue M."/>
        </authorList>
    </citation>
    <scope>NUCLEOTIDE SEQUENCE</scope>
    <source>
        <strain evidence="2">VKM B-3255</strain>
    </source>
</reference>
<evidence type="ECO:0000313" key="3">
    <source>
        <dbReference type="Proteomes" id="UP001166585"/>
    </source>
</evidence>